<dbReference type="PROSITE" id="PS50817">
    <property type="entry name" value="INTEIN_N_TER"/>
    <property type="match status" value="1"/>
</dbReference>
<keyword evidence="5" id="KW-1185">Reference proteome</keyword>
<dbReference type="InterPro" id="IPR036844">
    <property type="entry name" value="Hint_dom_sf"/>
</dbReference>
<dbReference type="PANTHER" id="PTHR46706">
    <property type="entry name" value="PROTEIN QUA-1-RELATED"/>
    <property type="match status" value="1"/>
</dbReference>
<dbReference type="Gene3D" id="2.170.16.10">
    <property type="entry name" value="Hedgehog/Intein (Hint) domain"/>
    <property type="match status" value="1"/>
</dbReference>
<dbReference type="SMART" id="SM01048">
    <property type="entry name" value="C6"/>
    <property type="match status" value="1"/>
</dbReference>
<dbReference type="InterPro" id="IPR052140">
    <property type="entry name" value="Dev_Signal_Hedgehog-like"/>
</dbReference>
<accession>A0A914RB27</accession>
<protein>
    <submittedName>
        <fullName evidence="6">Uncharacterized protein</fullName>
    </submittedName>
</protein>
<dbReference type="SUPFAM" id="SSF51294">
    <property type="entry name" value="Hedgehog/intein (Hint) domain"/>
    <property type="match status" value="1"/>
</dbReference>
<dbReference type="SMART" id="SM00306">
    <property type="entry name" value="HintN"/>
    <property type="match status" value="1"/>
</dbReference>
<evidence type="ECO:0000313" key="6">
    <source>
        <dbReference type="WBParaSite" id="PDA_v2.g883.t1"/>
    </source>
</evidence>
<dbReference type="InterPro" id="IPR006141">
    <property type="entry name" value="Intein_N"/>
</dbReference>
<dbReference type="InterPro" id="IPR001767">
    <property type="entry name" value="Hedgehog_Hint"/>
</dbReference>
<feature type="domain" description="Hint" evidence="2">
    <location>
        <begin position="499"/>
        <end position="543"/>
    </location>
</feature>
<name>A0A914RB27_9BILA</name>
<reference evidence="6" key="1">
    <citation type="submission" date="2022-11" db="UniProtKB">
        <authorList>
            <consortium name="WormBaseParasite"/>
        </authorList>
    </citation>
    <scope>IDENTIFICATION</scope>
</reference>
<evidence type="ECO:0000259" key="3">
    <source>
        <dbReference type="SMART" id="SM00306"/>
    </source>
</evidence>
<dbReference type="WBParaSite" id="PDA_v2.g883.t1">
    <property type="protein sequence ID" value="PDA_v2.g883.t1"/>
    <property type="gene ID" value="PDA_v2.g883"/>
</dbReference>
<evidence type="ECO:0000256" key="1">
    <source>
        <dbReference type="ARBA" id="ARBA00022473"/>
    </source>
</evidence>
<dbReference type="GO" id="GO:0016539">
    <property type="term" value="P:intein-mediated protein splicing"/>
    <property type="evidence" value="ECO:0007669"/>
    <property type="project" value="InterPro"/>
</dbReference>
<dbReference type="PANTHER" id="PTHR46706:SF12">
    <property type="entry name" value="PROTEIN QUA-1-RELATED"/>
    <property type="match status" value="1"/>
</dbReference>
<dbReference type="InterPro" id="IPR002601">
    <property type="entry name" value="C6_domain"/>
</dbReference>
<dbReference type="Pfam" id="PF01079">
    <property type="entry name" value="Hint"/>
    <property type="match status" value="1"/>
</dbReference>
<dbReference type="SMART" id="SM00305">
    <property type="entry name" value="HintC"/>
    <property type="match status" value="1"/>
</dbReference>
<dbReference type="GO" id="GO:0016540">
    <property type="term" value="P:protein autoprocessing"/>
    <property type="evidence" value="ECO:0007669"/>
    <property type="project" value="InterPro"/>
</dbReference>
<dbReference type="Proteomes" id="UP000887578">
    <property type="component" value="Unplaced"/>
</dbReference>
<feature type="domain" description="Hint" evidence="3">
    <location>
        <begin position="387"/>
        <end position="497"/>
    </location>
</feature>
<dbReference type="AlphaFoldDB" id="A0A914RB27"/>
<proteinExistence type="predicted"/>
<dbReference type="InterPro" id="IPR003587">
    <property type="entry name" value="Hint_dom_N"/>
</dbReference>
<evidence type="ECO:0000313" key="5">
    <source>
        <dbReference type="Proteomes" id="UP000887578"/>
    </source>
</evidence>
<dbReference type="InterPro" id="IPR003586">
    <property type="entry name" value="Hint_dom_C"/>
</dbReference>
<dbReference type="CDD" id="cd00081">
    <property type="entry name" value="Hint"/>
    <property type="match status" value="1"/>
</dbReference>
<feature type="domain" description="C6" evidence="4">
    <location>
        <begin position="228"/>
        <end position="323"/>
    </location>
</feature>
<organism evidence="5 6">
    <name type="scientific">Panagrolaimus davidi</name>
    <dbReference type="NCBI Taxonomy" id="227884"/>
    <lineage>
        <taxon>Eukaryota</taxon>
        <taxon>Metazoa</taxon>
        <taxon>Ecdysozoa</taxon>
        <taxon>Nematoda</taxon>
        <taxon>Chromadorea</taxon>
        <taxon>Rhabditida</taxon>
        <taxon>Tylenchina</taxon>
        <taxon>Panagrolaimomorpha</taxon>
        <taxon>Panagrolaimoidea</taxon>
        <taxon>Panagrolaimidae</taxon>
        <taxon>Panagrolaimus</taxon>
    </lineage>
</organism>
<evidence type="ECO:0000259" key="4">
    <source>
        <dbReference type="SMART" id="SM01048"/>
    </source>
</evidence>
<sequence>MILGCAKPSCLNFPSGASPHFTSFEKGYSDGFRLASKSSRNSINIFEKIECDEQFSATKCVKDGEWIGGIHPRSVGFDKPSFRCCRNNLMKKAKFQNVIDLTANEEFKNGGDIYEKGKLIGFDYISNIVTFENDDGIKYYEIFVNRFYCNSFANSIISTTALEVDWNDNNEADSSNHVQKQKLLQALIAEAENNVPNNVNDDLQNINEQPVENEAPAAGSAGGGASACSSCSNVQILTQTAAGPDVPITLSTATDANGCSVITVGCSSENSNFPLAFNWQGQGADRGTTIGIGTITETLTCNNAGQLILNEPLAPGVIEQVSCTSRFPQPPLNNFQAPQQFVQQPFQSVQIQPQQQPIAPVAPAQYPSAAATGFTGFPGFSAASLSYLCFSGDTTVETVKGKKIRMDELTVGEWILSGDSNGGELGHSKVNSWIHKKPNQVAEFLMFTLENGQTLKITKKHYIYKGNCQNVNNSASNSYEMAYAENVSIRDCLFSLNQRKQLIETRISRIELIKEKGIYAPLTENGNLIVNGIFASCYSFEAHINAFEK</sequence>
<keyword evidence="1" id="KW-0217">Developmental protein</keyword>
<evidence type="ECO:0000259" key="2">
    <source>
        <dbReference type="SMART" id="SM00305"/>
    </source>
</evidence>